<dbReference type="PANTHER" id="PTHR37017:SF11">
    <property type="entry name" value="ESTERASE_LIPASE_THIOESTERASE DOMAIN-CONTAINING PROTEIN"/>
    <property type="match status" value="1"/>
</dbReference>
<dbReference type="OrthoDB" id="9814966at2"/>
<feature type="signal peptide" evidence="1">
    <location>
        <begin position="1"/>
        <end position="20"/>
    </location>
</feature>
<proteinExistence type="predicted"/>
<reference evidence="3 4" key="1">
    <citation type="submission" date="2016-09" db="EMBL/GenBank/DDBJ databases">
        <title>The complete genome sequences of Rhizobium gallicum, symbiovars gallicum and phaseoli, symbionts associated to common bean (Phaseolus vulgaris).</title>
        <authorList>
            <person name="Bustos P."/>
            <person name="Santamaria R.I."/>
            <person name="Perez-Carrascal O.M."/>
            <person name="Juarez S."/>
            <person name="Lozano L."/>
            <person name="Martinez-Flores I."/>
            <person name="Martinez-Romero E."/>
            <person name="Cevallos M."/>
            <person name="Romero D."/>
            <person name="Davila G."/>
            <person name="Gonzalez V."/>
        </authorList>
    </citation>
    <scope>NUCLEOTIDE SEQUENCE [LARGE SCALE GENOMIC DNA]</scope>
    <source>
        <strain evidence="3 4">IE4872</strain>
    </source>
</reference>
<dbReference type="Pfam" id="PF12697">
    <property type="entry name" value="Abhydrolase_6"/>
    <property type="match status" value="1"/>
</dbReference>
<evidence type="ECO:0000259" key="2">
    <source>
        <dbReference type="Pfam" id="PF12697"/>
    </source>
</evidence>
<feature type="domain" description="AB hydrolase-1" evidence="2">
    <location>
        <begin position="27"/>
        <end position="246"/>
    </location>
</feature>
<feature type="chain" id="PRO_5012634373" evidence="1">
    <location>
        <begin position="21"/>
        <end position="258"/>
    </location>
</feature>
<protein>
    <submittedName>
        <fullName evidence="3">Alpha/beta hydrolase family protein</fullName>
    </submittedName>
</protein>
<sequence length="258" mass="26821">MKTLLAALSIASASFGNAYAQTNKPTIVLVHGAFADSSSWNGVVKILEKDGYPVVAVANPLRGVKKDAGDVADILGSIKSPVVLVGHSYGGSVISEAAEGHANVKALVYVAAFAPDAGETAAQLAGKFPGSTLGPTLAPPVTLSSGGKDLYIRQDKFHEQFAADVPEAEAMLMAATQRPIEEAALNETQTEAAWKKIPSWFIYGDGDKNIPPEASAFMAARAHARDTVVVKSASHVVMVSNPEPVAGLIDKAAEEASR</sequence>
<name>A0A1L5NF43_9HYPH</name>
<keyword evidence="1" id="KW-0732">Signal</keyword>
<dbReference type="STRING" id="56730.IE4872_CH00878"/>
<dbReference type="AlphaFoldDB" id="A0A1L5NF43"/>
<dbReference type="PANTHER" id="PTHR37017">
    <property type="entry name" value="AB HYDROLASE-1 DOMAIN-CONTAINING PROTEIN-RELATED"/>
    <property type="match status" value="1"/>
</dbReference>
<evidence type="ECO:0000256" key="1">
    <source>
        <dbReference type="SAM" id="SignalP"/>
    </source>
</evidence>
<organism evidence="3 4">
    <name type="scientific">Rhizobium gallicum</name>
    <dbReference type="NCBI Taxonomy" id="56730"/>
    <lineage>
        <taxon>Bacteria</taxon>
        <taxon>Pseudomonadati</taxon>
        <taxon>Pseudomonadota</taxon>
        <taxon>Alphaproteobacteria</taxon>
        <taxon>Hyphomicrobiales</taxon>
        <taxon>Rhizobiaceae</taxon>
        <taxon>Rhizobium/Agrobacterium group</taxon>
        <taxon>Rhizobium</taxon>
    </lineage>
</organism>
<gene>
    <name evidence="3" type="ORF">IE4872_CH00878</name>
</gene>
<evidence type="ECO:0000313" key="3">
    <source>
        <dbReference type="EMBL" id="APO66532.1"/>
    </source>
</evidence>
<keyword evidence="3" id="KW-0378">Hydrolase</keyword>
<dbReference type="InterPro" id="IPR029058">
    <property type="entry name" value="AB_hydrolase_fold"/>
</dbReference>
<dbReference type="InterPro" id="IPR000073">
    <property type="entry name" value="AB_hydrolase_1"/>
</dbReference>
<dbReference type="EMBL" id="CP017101">
    <property type="protein sequence ID" value="APO66532.1"/>
    <property type="molecule type" value="Genomic_DNA"/>
</dbReference>
<accession>A0A1L5NF43</accession>
<evidence type="ECO:0000313" key="4">
    <source>
        <dbReference type="Proteomes" id="UP000184749"/>
    </source>
</evidence>
<dbReference type="Proteomes" id="UP000184749">
    <property type="component" value="Chromosome"/>
</dbReference>
<dbReference type="Gene3D" id="3.40.50.1820">
    <property type="entry name" value="alpha/beta hydrolase"/>
    <property type="match status" value="1"/>
</dbReference>
<dbReference type="InterPro" id="IPR052897">
    <property type="entry name" value="Sec-Metab_Biosynth_Hydrolase"/>
</dbReference>
<dbReference type="SUPFAM" id="SSF53474">
    <property type="entry name" value="alpha/beta-Hydrolases"/>
    <property type="match status" value="1"/>
</dbReference>
<dbReference type="GO" id="GO:0016787">
    <property type="term" value="F:hydrolase activity"/>
    <property type="evidence" value="ECO:0007669"/>
    <property type="project" value="UniProtKB-KW"/>
</dbReference>
<dbReference type="RefSeq" id="WP_074066777.1">
    <property type="nucleotide sequence ID" value="NZ_CP017101.1"/>
</dbReference>